<gene>
    <name evidence="2" type="ORF">E2R54_14820</name>
</gene>
<dbReference type="Pfam" id="PF13581">
    <property type="entry name" value="HATPase_c_2"/>
    <property type="match status" value="1"/>
</dbReference>
<dbReference type="EMBL" id="SMZX01000003">
    <property type="protein sequence ID" value="TDL42246.1"/>
    <property type="molecule type" value="Genomic_DNA"/>
</dbReference>
<keyword evidence="2" id="KW-0547">Nucleotide-binding</keyword>
<dbReference type="CDD" id="cd16936">
    <property type="entry name" value="HATPase_RsbW-like"/>
    <property type="match status" value="1"/>
</dbReference>
<keyword evidence="2" id="KW-0067">ATP-binding</keyword>
<reference evidence="2 3" key="1">
    <citation type="submission" date="2019-03" db="EMBL/GenBank/DDBJ databases">
        <title>Genome Sequencing and Assembly of Various Microbes Isolated from Partially Reclaimed Soil and Acid Mine Drainage (AMD) Site.</title>
        <authorList>
            <person name="Steinbock B."/>
            <person name="Bechtold R."/>
            <person name="Sevigny J.L."/>
            <person name="Thomas D."/>
            <person name="Cuthill L.R."/>
            <person name="Aveiro Johannsen E.J."/>
            <person name="Thomas K."/>
            <person name="Ghosh A."/>
        </authorList>
    </citation>
    <scope>NUCLEOTIDE SEQUENCE [LARGE SCALE GENOMIC DNA]</scope>
    <source>
        <strain evidence="2 3">F-B2</strain>
    </source>
</reference>
<proteinExistence type="predicted"/>
<evidence type="ECO:0000313" key="3">
    <source>
        <dbReference type="Proteomes" id="UP000295633"/>
    </source>
</evidence>
<dbReference type="Gene3D" id="3.30.565.10">
    <property type="entry name" value="Histidine kinase-like ATPase, C-terminal domain"/>
    <property type="match status" value="1"/>
</dbReference>
<comment type="caution">
    <text evidence="2">The sequence shown here is derived from an EMBL/GenBank/DDBJ whole genome shotgun (WGS) entry which is preliminary data.</text>
</comment>
<feature type="domain" description="Histidine kinase/HSP90-like ATPase" evidence="1">
    <location>
        <begin position="12"/>
        <end position="128"/>
    </location>
</feature>
<evidence type="ECO:0000313" key="2">
    <source>
        <dbReference type="EMBL" id="TDL42246.1"/>
    </source>
</evidence>
<dbReference type="Proteomes" id="UP000295633">
    <property type="component" value="Unassembled WGS sequence"/>
</dbReference>
<dbReference type="RefSeq" id="WP_133400329.1">
    <property type="nucleotide sequence ID" value="NZ_SMZX01000003.1"/>
</dbReference>
<dbReference type="AlphaFoldDB" id="A0A4R5YDK1"/>
<evidence type="ECO:0000259" key="1">
    <source>
        <dbReference type="Pfam" id="PF13581"/>
    </source>
</evidence>
<sequence>MGVDAARRIHGPADMALIDAVHDALEELWLEVPGVLEEDRLLFGLAVSEVVTNVVEHAAGDATPTVVVELSVEHERLLAVLSDDAEPALIRLGDVEMPGSDAESGRGLALALATLDELRHETGEGNTWILRRDRRYPA</sequence>
<name>A0A4R5YDK1_9MICO</name>
<dbReference type="InterPro" id="IPR003594">
    <property type="entry name" value="HATPase_dom"/>
</dbReference>
<dbReference type="InterPro" id="IPR036890">
    <property type="entry name" value="HATPase_C_sf"/>
</dbReference>
<dbReference type="GO" id="GO:0005524">
    <property type="term" value="F:ATP binding"/>
    <property type="evidence" value="ECO:0007669"/>
    <property type="project" value="UniProtKB-KW"/>
</dbReference>
<organism evidence="2 3">
    <name type="scientific">Microbacterium oleivorans</name>
    <dbReference type="NCBI Taxonomy" id="273677"/>
    <lineage>
        <taxon>Bacteria</taxon>
        <taxon>Bacillati</taxon>
        <taxon>Actinomycetota</taxon>
        <taxon>Actinomycetes</taxon>
        <taxon>Micrococcales</taxon>
        <taxon>Microbacteriaceae</taxon>
        <taxon>Microbacterium</taxon>
    </lineage>
</organism>
<accession>A0A4R5YDK1</accession>
<dbReference type="SUPFAM" id="SSF55874">
    <property type="entry name" value="ATPase domain of HSP90 chaperone/DNA topoisomerase II/histidine kinase"/>
    <property type="match status" value="1"/>
</dbReference>
<protein>
    <submittedName>
        <fullName evidence="2">ATP-binding protein</fullName>
    </submittedName>
</protein>